<name>A0ABT2ZEQ0_9RHOB</name>
<reference evidence="2 3" key="1">
    <citation type="submission" date="2022-10" db="EMBL/GenBank/DDBJ databases">
        <title>Defluviimonas sp. nov., isolated from ocean surface water.</title>
        <authorList>
            <person name="He W."/>
            <person name="Wang L."/>
            <person name="Zhang D.-F."/>
        </authorList>
    </citation>
    <scope>NUCLEOTIDE SEQUENCE [LARGE SCALE GENOMIC DNA]</scope>
    <source>
        <strain evidence="2 3">WL0002</strain>
    </source>
</reference>
<keyword evidence="3" id="KW-1185">Reference proteome</keyword>
<dbReference type="InterPro" id="IPR007487">
    <property type="entry name" value="ABC_transpt-TYRBP-like"/>
</dbReference>
<dbReference type="Gene3D" id="3.40.50.2300">
    <property type="match status" value="2"/>
</dbReference>
<proteinExistence type="predicted"/>
<accession>A0ABT2ZEQ0</accession>
<dbReference type="CDD" id="cd06325">
    <property type="entry name" value="PBP1_ABC_unchar_transporter"/>
    <property type="match status" value="1"/>
</dbReference>
<feature type="chain" id="PRO_5046940187" evidence="1">
    <location>
        <begin position="22"/>
        <end position="330"/>
    </location>
</feature>
<sequence length="330" mass="35203">MLKYLLCTLAVVASGSTVARAQGLDVMIATWRGCEDACQGFKDHMASLGQDVRLTVRDAGQDKAVLPRLLGEARASEADLIVSWGTSVTKAIAGDLTQLEDPAFNHDIPQVFMIVADPVGSGLVESLDDTGRPNLTGTYNRMPETVTIQTIRSYLPGFGTLGLIYNENEPNSVLKYQELQELSKTEGFELVALALPLTQAGQPSVEDISPKVREVAQAGADFLYVGSSSFLQANSAILGAAVRDAKLPLISPYEEAAREGNALLSVAASYYEVGRLAGRQAAAILFDGARAGDLPVARMSEFAVTINLSMAKQIGLYPPVNLIQIAEIVE</sequence>
<organism evidence="2 3">
    <name type="scientific">Albidovulum marisflavi</name>
    <dbReference type="NCBI Taxonomy" id="2984159"/>
    <lineage>
        <taxon>Bacteria</taxon>
        <taxon>Pseudomonadati</taxon>
        <taxon>Pseudomonadota</taxon>
        <taxon>Alphaproteobacteria</taxon>
        <taxon>Rhodobacterales</taxon>
        <taxon>Paracoccaceae</taxon>
        <taxon>Albidovulum</taxon>
    </lineage>
</organism>
<evidence type="ECO:0000313" key="2">
    <source>
        <dbReference type="EMBL" id="MCV2869609.1"/>
    </source>
</evidence>
<evidence type="ECO:0000256" key="1">
    <source>
        <dbReference type="SAM" id="SignalP"/>
    </source>
</evidence>
<gene>
    <name evidence="2" type="ORF">OEW28_13320</name>
</gene>
<keyword evidence="1" id="KW-0732">Signal</keyword>
<dbReference type="Pfam" id="PF04392">
    <property type="entry name" value="ABC_sub_bind"/>
    <property type="match status" value="1"/>
</dbReference>
<dbReference type="Proteomes" id="UP001652542">
    <property type="component" value="Unassembled WGS sequence"/>
</dbReference>
<dbReference type="PANTHER" id="PTHR35271:SF1">
    <property type="entry name" value="ABC TRANSPORTER, SUBSTRATE-BINDING LIPOPROTEIN"/>
    <property type="match status" value="1"/>
</dbReference>
<protein>
    <submittedName>
        <fullName evidence="2">ABC transporter substrate-binding protein</fullName>
    </submittedName>
</protein>
<dbReference type="RefSeq" id="WP_263735258.1">
    <property type="nucleotide sequence ID" value="NZ_JAOWKY010000003.1"/>
</dbReference>
<evidence type="ECO:0000313" key="3">
    <source>
        <dbReference type="Proteomes" id="UP001652542"/>
    </source>
</evidence>
<dbReference type="EMBL" id="JAOWKY010000003">
    <property type="protein sequence ID" value="MCV2869609.1"/>
    <property type="molecule type" value="Genomic_DNA"/>
</dbReference>
<feature type="signal peptide" evidence="1">
    <location>
        <begin position="1"/>
        <end position="21"/>
    </location>
</feature>
<dbReference type="PANTHER" id="PTHR35271">
    <property type="entry name" value="ABC TRANSPORTER, SUBSTRATE-BINDING LIPOPROTEIN-RELATED"/>
    <property type="match status" value="1"/>
</dbReference>
<dbReference type="InterPro" id="IPR028082">
    <property type="entry name" value="Peripla_BP_I"/>
</dbReference>
<dbReference type="SUPFAM" id="SSF53822">
    <property type="entry name" value="Periplasmic binding protein-like I"/>
    <property type="match status" value="1"/>
</dbReference>
<comment type="caution">
    <text evidence="2">The sequence shown here is derived from an EMBL/GenBank/DDBJ whole genome shotgun (WGS) entry which is preliminary data.</text>
</comment>